<evidence type="ECO:0008006" key="2">
    <source>
        <dbReference type="Google" id="ProtNLM"/>
    </source>
</evidence>
<proteinExistence type="predicted"/>
<dbReference type="AlphaFoldDB" id="A0A2D4HWP1"/>
<accession>A0A2D4HWP1</accession>
<dbReference type="EMBL" id="IACK01066478">
    <property type="protein sequence ID" value="LAA76392.1"/>
    <property type="molecule type" value="Transcribed_RNA"/>
</dbReference>
<reference evidence="1" key="1">
    <citation type="submission" date="2017-07" db="EMBL/GenBank/DDBJ databases">
        <authorList>
            <person name="Mikheyev A."/>
            <person name="Grau M."/>
        </authorList>
    </citation>
    <scope>NUCLEOTIDE SEQUENCE</scope>
    <source>
        <tissue evidence="1">Venom_gland</tissue>
    </source>
</reference>
<evidence type="ECO:0000313" key="1">
    <source>
        <dbReference type="EMBL" id="LAA76392.1"/>
    </source>
</evidence>
<dbReference type="Gene3D" id="3.10.20.370">
    <property type="match status" value="1"/>
</dbReference>
<sequence>MMDPVVRGWPLCIQAVAATAILVEESRKLTFGSALVVSSPHQVRTILMQRAHKWLTHAKLLKYEAIILSQENLVLSTDRNLNPAEFLSGEKMEWDNIQHHCIEAIDLQRKIREDLEDSPIEGGVNLFIDGSSRVENGK</sequence>
<organism evidence="1">
    <name type="scientific">Micrurus lemniscatus lemniscatus</name>
    <dbReference type="NCBI Taxonomy" id="129467"/>
    <lineage>
        <taxon>Eukaryota</taxon>
        <taxon>Metazoa</taxon>
        <taxon>Chordata</taxon>
        <taxon>Craniata</taxon>
        <taxon>Vertebrata</taxon>
        <taxon>Euteleostomi</taxon>
        <taxon>Lepidosauria</taxon>
        <taxon>Squamata</taxon>
        <taxon>Bifurcata</taxon>
        <taxon>Unidentata</taxon>
        <taxon>Episquamata</taxon>
        <taxon>Toxicofera</taxon>
        <taxon>Serpentes</taxon>
        <taxon>Colubroidea</taxon>
        <taxon>Elapidae</taxon>
        <taxon>Elapinae</taxon>
        <taxon>Micrurus</taxon>
    </lineage>
</organism>
<protein>
    <recommendedName>
        <fullName evidence="2">RNase H type-1 domain-containing protein</fullName>
    </recommendedName>
</protein>
<name>A0A2D4HWP1_MICLE</name>
<reference evidence="1" key="2">
    <citation type="submission" date="2017-11" db="EMBL/GenBank/DDBJ databases">
        <title>Coralsnake Venomics: Analyses of Venom Gland Transcriptomes and Proteomes of Six Brazilian Taxa.</title>
        <authorList>
            <person name="Aird S.D."/>
            <person name="Jorge da Silva N."/>
            <person name="Qiu L."/>
            <person name="Villar-Briones A."/>
            <person name="Aparecida-Saddi V."/>
            <person name="Campos-Telles M.P."/>
            <person name="Grau M."/>
            <person name="Mikheyev A.S."/>
        </authorList>
    </citation>
    <scope>NUCLEOTIDE SEQUENCE</scope>
    <source>
        <tissue evidence="1">Venom_gland</tissue>
    </source>
</reference>